<proteinExistence type="predicted"/>
<dbReference type="GO" id="GO:0008375">
    <property type="term" value="F:acetylglucosaminyltransferase activity"/>
    <property type="evidence" value="ECO:0007669"/>
    <property type="project" value="TreeGrafter"/>
</dbReference>
<protein>
    <submittedName>
        <fullName evidence="2">DUF2612 domain-containing protein</fullName>
    </submittedName>
</protein>
<sequence length="217" mass="25010">MLLELQNYRELVDCEGLINHDIDAIRRAKTWTFNITDVSSGMHAAADRKDVGLYIDAFTYYILVPFWWRFTTQDESGDGGFNSWVVRQKLEQVFGTVAYARGRTEFGLYQPEKYYISRFQTWSYGFMPCYGKNVRGSCCYGVRDVPGLLARPELVAHKFSLDFQPAAFFCTYEAVRKRSFHPNFDFDARNYADLPGPRMLAGKSVTVVRSPTGLNFF</sequence>
<keyword evidence="1" id="KW-1185">Reference proteome</keyword>
<organism evidence="1 2">
    <name type="scientific">Steinernema glaseri</name>
    <dbReference type="NCBI Taxonomy" id="37863"/>
    <lineage>
        <taxon>Eukaryota</taxon>
        <taxon>Metazoa</taxon>
        <taxon>Ecdysozoa</taxon>
        <taxon>Nematoda</taxon>
        <taxon>Chromadorea</taxon>
        <taxon>Rhabditida</taxon>
        <taxon>Tylenchina</taxon>
        <taxon>Panagrolaimomorpha</taxon>
        <taxon>Strongyloidoidea</taxon>
        <taxon>Steinernematidae</taxon>
        <taxon>Steinernema</taxon>
    </lineage>
</organism>
<name>A0A1I7Z7Q4_9BILA</name>
<reference evidence="2" key="1">
    <citation type="submission" date="2016-11" db="UniProtKB">
        <authorList>
            <consortium name="WormBaseParasite"/>
        </authorList>
    </citation>
    <scope>IDENTIFICATION</scope>
</reference>
<dbReference type="Proteomes" id="UP000095287">
    <property type="component" value="Unplaced"/>
</dbReference>
<dbReference type="WBParaSite" id="L893_g23439.t1">
    <property type="protein sequence ID" value="L893_g23439.t1"/>
    <property type="gene ID" value="L893_g23439"/>
</dbReference>
<dbReference type="AlphaFoldDB" id="A0A1I7Z7Q4"/>
<dbReference type="PANTHER" id="PTHR19297:SF185">
    <property type="entry name" value="BETA-1,3-GALACTOSYL-O-GLYCOSYL-GLYCOPROTEIN BETA-1,6-N-ACETYLGLUCOSAMINYLTRANSFERASE 3"/>
    <property type="match status" value="1"/>
</dbReference>
<evidence type="ECO:0000313" key="1">
    <source>
        <dbReference type="Proteomes" id="UP000095287"/>
    </source>
</evidence>
<accession>A0A1I7Z7Q4</accession>
<evidence type="ECO:0000313" key="2">
    <source>
        <dbReference type="WBParaSite" id="L893_g23439.t1"/>
    </source>
</evidence>
<dbReference type="PANTHER" id="PTHR19297">
    <property type="entry name" value="GLYCOSYLTRANSFERASE 14 FAMILY MEMBER"/>
    <property type="match status" value="1"/>
</dbReference>